<keyword evidence="3" id="KW-1185">Reference proteome</keyword>
<accession>A0AAV1AW81</accession>
<gene>
    <name evidence="2" type="ORF">VFH_V085600</name>
</gene>
<dbReference type="AlphaFoldDB" id="A0AAV1AW81"/>
<evidence type="ECO:0000256" key="1">
    <source>
        <dbReference type="SAM" id="Phobius"/>
    </source>
</evidence>
<keyword evidence="1" id="KW-0472">Membrane</keyword>
<name>A0AAV1AW81_VICFA</name>
<protein>
    <submittedName>
        <fullName evidence="2">Uncharacterized protein</fullName>
    </submittedName>
</protein>
<dbReference type="Proteomes" id="UP001157006">
    <property type="component" value="Chromosome 5"/>
</dbReference>
<organism evidence="2 3">
    <name type="scientific">Vicia faba</name>
    <name type="common">Broad bean</name>
    <name type="synonym">Faba vulgaris</name>
    <dbReference type="NCBI Taxonomy" id="3906"/>
    <lineage>
        <taxon>Eukaryota</taxon>
        <taxon>Viridiplantae</taxon>
        <taxon>Streptophyta</taxon>
        <taxon>Embryophyta</taxon>
        <taxon>Tracheophyta</taxon>
        <taxon>Spermatophyta</taxon>
        <taxon>Magnoliopsida</taxon>
        <taxon>eudicotyledons</taxon>
        <taxon>Gunneridae</taxon>
        <taxon>Pentapetalae</taxon>
        <taxon>rosids</taxon>
        <taxon>fabids</taxon>
        <taxon>Fabales</taxon>
        <taxon>Fabaceae</taxon>
        <taxon>Papilionoideae</taxon>
        <taxon>50 kb inversion clade</taxon>
        <taxon>NPAAA clade</taxon>
        <taxon>Hologalegina</taxon>
        <taxon>IRL clade</taxon>
        <taxon>Fabeae</taxon>
        <taxon>Vicia</taxon>
    </lineage>
</organism>
<feature type="transmembrane region" description="Helical" evidence="1">
    <location>
        <begin position="12"/>
        <end position="34"/>
    </location>
</feature>
<keyword evidence="1" id="KW-0812">Transmembrane</keyword>
<reference evidence="2 3" key="1">
    <citation type="submission" date="2023-01" db="EMBL/GenBank/DDBJ databases">
        <authorList>
            <person name="Kreplak J."/>
        </authorList>
    </citation>
    <scope>NUCLEOTIDE SEQUENCE [LARGE SCALE GENOMIC DNA]</scope>
</reference>
<evidence type="ECO:0000313" key="3">
    <source>
        <dbReference type="Proteomes" id="UP001157006"/>
    </source>
</evidence>
<keyword evidence="1" id="KW-1133">Transmembrane helix</keyword>
<proteinExistence type="predicted"/>
<evidence type="ECO:0000313" key="2">
    <source>
        <dbReference type="EMBL" id="CAI8613543.1"/>
    </source>
</evidence>
<dbReference type="EMBL" id="OX451740">
    <property type="protein sequence ID" value="CAI8613543.1"/>
    <property type="molecule type" value="Genomic_DNA"/>
</dbReference>
<sequence length="141" mass="15628">MISHETNNNNIIMLAAIISLLLIILFVLLLHVYAKCFLAHSNSLSIPRRRQPPANVNLSFTLSNSILTNISNIKPPPVTPYHLLQPPSVSVTPSTSTLNTHCFSPFVHPLTPNLHRSITPSSSPFNYRHLPPNSFHDPPSP</sequence>